<gene>
    <name evidence="2" type="ORF">ACFFJ8_12055</name>
</gene>
<evidence type="ECO:0000313" key="3">
    <source>
        <dbReference type="Proteomes" id="UP001589818"/>
    </source>
</evidence>
<organism evidence="2 3">
    <name type="scientific">Paenibacillus mendelii</name>
    <dbReference type="NCBI Taxonomy" id="206163"/>
    <lineage>
        <taxon>Bacteria</taxon>
        <taxon>Bacillati</taxon>
        <taxon>Bacillota</taxon>
        <taxon>Bacilli</taxon>
        <taxon>Bacillales</taxon>
        <taxon>Paenibacillaceae</taxon>
        <taxon>Paenibacillus</taxon>
    </lineage>
</organism>
<reference evidence="2 3" key="1">
    <citation type="submission" date="2024-09" db="EMBL/GenBank/DDBJ databases">
        <authorList>
            <person name="Sun Q."/>
            <person name="Mori K."/>
        </authorList>
    </citation>
    <scope>NUCLEOTIDE SEQUENCE [LARGE SCALE GENOMIC DNA]</scope>
    <source>
        <strain evidence="2 3">CCM 4839</strain>
    </source>
</reference>
<comment type="caution">
    <text evidence="2">The sequence shown here is derived from an EMBL/GenBank/DDBJ whole genome shotgun (WGS) entry which is preliminary data.</text>
</comment>
<feature type="transmembrane region" description="Helical" evidence="1">
    <location>
        <begin position="36"/>
        <end position="57"/>
    </location>
</feature>
<accession>A0ABV6JB36</accession>
<evidence type="ECO:0000313" key="2">
    <source>
        <dbReference type="EMBL" id="MFC0392095.1"/>
    </source>
</evidence>
<feature type="transmembrane region" description="Helical" evidence="1">
    <location>
        <begin position="119"/>
        <end position="143"/>
    </location>
</feature>
<protein>
    <submittedName>
        <fullName evidence="2">Uncharacterized protein</fullName>
    </submittedName>
</protein>
<dbReference type="Proteomes" id="UP001589818">
    <property type="component" value="Unassembled WGS sequence"/>
</dbReference>
<dbReference type="RefSeq" id="WP_204820431.1">
    <property type="nucleotide sequence ID" value="NZ_JANHOF010000007.1"/>
</dbReference>
<keyword evidence="1" id="KW-0812">Transmembrane</keyword>
<keyword evidence="1" id="KW-1133">Transmembrane helix</keyword>
<feature type="transmembrane region" description="Helical" evidence="1">
    <location>
        <begin position="77"/>
        <end position="98"/>
    </location>
</feature>
<name>A0ABV6JB36_9BACL</name>
<keyword evidence="3" id="KW-1185">Reference proteome</keyword>
<proteinExistence type="predicted"/>
<evidence type="ECO:0000256" key="1">
    <source>
        <dbReference type="SAM" id="Phobius"/>
    </source>
</evidence>
<dbReference type="EMBL" id="JBHLVF010000013">
    <property type="protein sequence ID" value="MFC0392095.1"/>
    <property type="molecule type" value="Genomic_DNA"/>
</dbReference>
<keyword evidence="1" id="KW-0472">Membrane</keyword>
<sequence length="154" mass="17746">MKSKRAIIERRNAERRSRREQEKNPPSLFSKLFDRIWKFVQVLFILSLFVAALYPAFMDPIPGPGGTDLIPYAAERMATFLLFGILATACVVGTRILFKRTADSPRKARKKSDSRWMPIMKFALLLFFVLVFAFAAIICWAQLKALAEVWQFLL</sequence>